<dbReference type="SUPFAM" id="SSF64356">
    <property type="entry name" value="SNARE-like"/>
    <property type="match status" value="1"/>
</dbReference>
<evidence type="ECO:0000313" key="8">
    <source>
        <dbReference type="Proteomes" id="UP000694523"/>
    </source>
</evidence>
<comment type="similarity">
    <text evidence="5">Belongs to the TRAPP small subunits family. BET5 subfamily.</text>
</comment>
<dbReference type="Pfam" id="PF04099">
    <property type="entry name" value="Sybindin"/>
    <property type="match status" value="1"/>
</dbReference>
<sequence>MTVHNLYIFDRNGNCLFYNEWNRKKQAGISKDEEYKLMYGMLFSIKSFVSKMKDGFLSFQTSKYRLHYYETPSGLKFVLNTDLSVSNARETLQLIYSSVSVSVCPNMSSNMSPNTMETLQLIYSSISVSVCPNMSPNCPLTCPLTPERRCSSSTAA</sequence>
<dbReference type="GO" id="GO:0005794">
    <property type="term" value="C:Golgi apparatus"/>
    <property type="evidence" value="ECO:0007669"/>
    <property type="project" value="UniProtKB-SubCell"/>
</dbReference>
<evidence type="ECO:0000256" key="4">
    <source>
        <dbReference type="ARBA" id="ARBA00023034"/>
    </source>
</evidence>
<comment type="subunit">
    <text evidence="6">Part of the multisubunit transport protein particle (TRAPP) complex.</text>
</comment>
<evidence type="ECO:0000256" key="2">
    <source>
        <dbReference type="ARBA" id="ARBA00022824"/>
    </source>
</evidence>
<dbReference type="InterPro" id="IPR007233">
    <property type="entry name" value="TRAPPC"/>
</dbReference>
<keyword evidence="1 6" id="KW-0813">Transport</keyword>
<reference evidence="7" key="2">
    <citation type="submission" date="2025-09" db="UniProtKB">
        <authorList>
            <consortium name="Ensembl"/>
        </authorList>
    </citation>
    <scope>IDENTIFICATION</scope>
</reference>
<keyword evidence="4 6" id="KW-0333">Golgi apparatus</keyword>
<comment type="subcellular location">
    <subcellularLocation>
        <location evidence="6">Endoplasmic reticulum</location>
    </subcellularLocation>
    <subcellularLocation>
        <location evidence="6">Golgi apparatus</location>
        <location evidence="6">cis-Golgi network</location>
    </subcellularLocation>
</comment>
<dbReference type="GO" id="GO:0030008">
    <property type="term" value="C:TRAPP complex"/>
    <property type="evidence" value="ECO:0007669"/>
    <property type="project" value="UniProtKB-UniRule"/>
</dbReference>
<evidence type="ECO:0000256" key="3">
    <source>
        <dbReference type="ARBA" id="ARBA00022892"/>
    </source>
</evidence>
<proteinExistence type="inferred from homology"/>
<protein>
    <recommendedName>
        <fullName evidence="6">Trafficking protein particle complex subunit</fullName>
    </recommendedName>
</protein>
<dbReference type="AlphaFoldDB" id="A0A8C6T3U1"/>
<accession>A0A8C6T3U1</accession>
<organism evidence="7 8">
    <name type="scientific">Neogobius melanostomus</name>
    <name type="common">round goby</name>
    <dbReference type="NCBI Taxonomy" id="47308"/>
    <lineage>
        <taxon>Eukaryota</taxon>
        <taxon>Metazoa</taxon>
        <taxon>Chordata</taxon>
        <taxon>Craniata</taxon>
        <taxon>Vertebrata</taxon>
        <taxon>Euteleostomi</taxon>
        <taxon>Actinopterygii</taxon>
        <taxon>Neopterygii</taxon>
        <taxon>Teleostei</taxon>
        <taxon>Neoteleostei</taxon>
        <taxon>Acanthomorphata</taxon>
        <taxon>Gobiaria</taxon>
        <taxon>Gobiiformes</taxon>
        <taxon>Gobioidei</taxon>
        <taxon>Gobiidae</taxon>
        <taxon>Benthophilinae</taxon>
        <taxon>Neogobiini</taxon>
        <taxon>Neogobius</taxon>
    </lineage>
</organism>
<keyword evidence="2 6" id="KW-0256">Endoplasmic reticulum</keyword>
<dbReference type="SMART" id="SM01399">
    <property type="entry name" value="Sybindin"/>
    <property type="match status" value="1"/>
</dbReference>
<keyword evidence="3 6" id="KW-0931">ER-Golgi transport</keyword>
<evidence type="ECO:0000256" key="5">
    <source>
        <dbReference type="ARBA" id="ARBA00038167"/>
    </source>
</evidence>
<name>A0A8C6T3U1_9GOBI</name>
<dbReference type="Gene3D" id="3.30.450.70">
    <property type="match status" value="1"/>
</dbReference>
<reference evidence="7" key="1">
    <citation type="submission" date="2025-08" db="UniProtKB">
        <authorList>
            <consortium name="Ensembl"/>
        </authorList>
    </citation>
    <scope>IDENTIFICATION</scope>
</reference>
<dbReference type="InterPro" id="IPR011012">
    <property type="entry name" value="Longin-like_dom_sf"/>
</dbReference>
<dbReference type="GO" id="GO:0006888">
    <property type="term" value="P:endoplasmic reticulum to Golgi vesicle-mediated transport"/>
    <property type="evidence" value="ECO:0007669"/>
    <property type="project" value="UniProtKB-UniRule"/>
</dbReference>
<dbReference type="PANTHER" id="PTHR23249:SF16">
    <property type="entry name" value="TRAFFICKING PROTEIN PARTICLE COMPLEX SUBUNIT 1"/>
    <property type="match status" value="1"/>
</dbReference>
<evidence type="ECO:0000313" key="7">
    <source>
        <dbReference type="Ensembl" id="ENSNMLP00000015975.1"/>
    </source>
</evidence>
<evidence type="ECO:0000256" key="6">
    <source>
        <dbReference type="RuleBase" id="RU366065"/>
    </source>
</evidence>
<dbReference type="PANTHER" id="PTHR23249">
    <property type="entry name" value="TRAFFICKING PROTEIN PARTICLE COMPLEX SUBUNIT"/>
    <property type="match status" value="1"/>
</dbReference>
<dbReference type="CDD" id="cd14855">
    <property type="entry name" value="TRAPPC1_MUM2"/>
    <property type="match status" value="1"/>
</dbReference>
<dbReference type="Proteomes" id="UP000694523">
    <property type="component" value="Unplaced"/>
</dbReference>
<dbReference type="Ensembl" id="ENSNMLT00000017941.1">
    <property type="protein sequence ID" value="ENSNMLP00000015975.1"/>
    <property type="gene ID" value="ENSNMLG00000010562.1"/>
</dbReference>
<evidence type="ECO:0000256" key="1">
    <source>
        <dbReference type="ARBA" id="ARBA00022448"/>
    </source>
</evidence>
<dbReference type="GO" id="GO:0005783">
    <property type="term" value="C:endoplasmic reticulum"/>
    <property type="evidence" value="ECO:0007669"/>
    <property type="project" value="UniProtKB-SubCell"/>
</dbReference>
<keyword evidence="8" id="KW-1185">Reference proteome</keyword>